<keyword evidence="4" id="KW-1185">Reference proteome</keyword>
<dbReference type="InterPro" id="IPR001870">
    <property type="entry name" value="B30.2/SPRY"/>
</dbReference>
<dbReference type="InterPro" id="IPR011990">
    <property type="entry name" value="TPR-like_helical_dom_sf"/>
</dbReference>
<dbReference type="InterPro" id="IPR043136">
    <property type="entry name" value="B30.2/SPRY_sf"/>
</dbReference>
<reference evidence="3 4" key="1">
    <citation type="submission" date="2018-06" db="EMBL/GenBank/DDBJ databases">
        <title>Comparative genomics reveals the genomic features of Rhizophagus irregularis, R. cerebriforme, R. diaphanum and Gigaspora rosea, and their symbiotic lifestyle signature.</title>
        <authorList>
            <person name="Morin E."/>
            <person name="San Clemente H."/>
            <person name="Chen E.C.H."/>
            <person name="De La Providencia I."/>
            <person name="Hainaut M."/>
            <person name="Kuo A."/>
            <person name="Kohler A."/>
            <person name="Murat C."/>
            <person name="Tang N."/>
            <person name="Roy S."/>
            <person name="Loubradou J."/>
            <person name="Henrissat B."/>
            <person name="Grigoriev I.V."/>
            <person name="Corradi N."/>
            <person name="Roux C."/>
            <person name="Martin F.M."/>
        </authorList>
    </citation>
    <scope>NUCLEOTIDE SEQUENCE [LARGE SCALE GENOMIC DNA]</scope>
    <source>
        <strain evidence="3 4">DAOM 194757</strain>
    </source>
</reference>
<dbReference type="SUPFAM" id="SSF49899">
    <property type="entry name" value="Concanavalin A-like lectins/glucanases"/>
    <property type="match status" value="1"/>
</dbReference>
<feature type="repeat" description="TPR" evidence="1">
    <location>
        <begin position="257"/>
        <end position="290"/>
    </location>
</feature>
<keyword evidence="1" id="KW-0802">TPR repeat</keyword>
<gene>
    <name evidence="3" type="ORF">C2G38_2139630</name>
</gene>
<protein>
    <submittedName>
        <fullName evidence="3">Concanavalin A-like lectin/glucanase domain-containing protein</fullName>
    </submittedName>
</protein>
<name>A0A397VQU9_9GLOM</name>
<dbReference type="GO" id="GO:0030246">
    <property type="term" value="F:carbohydrate binding"/>
    <property type="evidence" value="ECO:0007669"/>
    <property type="project" value="UniProtKB-KW"/>
</dbReference>
<dbReference type="InterPro" id="IPR050618">
    <property type="entry name" value="Ubq-SigPath_Reg"/>
</dbReference>
<feature type="repeat" description="TPR" evidence="1">
    <location>
        <begin position="291"/>
        <end position="324"/>
    </location>
</feature>
<sequence>MEYLELTTTFNEVALPTAWDIENNLQSINIDSSGLKVNYTDLDDNKAAIIRANHPIPSQCGIFYFEIKVINKGKNGMIGVGYCTKQNKEIGDLFIKTDHINNILMPGQESKESELWGCGYHGDDGYSFCSGDGEPYGPTYTTDDIIGCYLNFINKIVFYTKNGVNLGIACNLPDNWKGILYPCVGFRSQGGSIEVNFGRETFKYSAMNNEDISKRLNNALSLEYQGKIYSIMGGCENVLVNLTAELTKSLEKKQNNVFELSCRGKIYFIMGQYDKALEDLTRLLEIEPNNITALKYRGEINYMMKRYNESITDLKKLLTIKPKDTWAMEAYKLVEKL</sequence>
<dbReference type="Gene3D" id="1.25.40.10">
    <property type="entry name" value="Tetratricopeptide repeat domain"/>
    <property type="match status" value="1"/>
</dbReference>
<evidence type="ECO:0000256" key="1">
    <source>
        <dbReference type="PROSITE-ProRule" id="PRU00339"/>
    </source>
</evidence>
<dbReference type="EMBL" id="QKWP01000249">
    <property type="protein sequence ID" value="RIB23657.1"/>
    <property type="molecule type" value="Genomic_DNA"/>
</dbReference>
<dbReference type="PROSITE" id="PS50005">
    <property type="entry name" value="TPR"/>
    <property type="match status" value="2"/>
</dbReference>
<dbReference type="InterPro" id="IPR019734">
    <property type="entry name" value="TPR_rpt"/>
</dbReference>
<dbReference type="SUPFAM" id="SSF48452">
    <property type="entry name" value="TPR-like"/>
    <property type="match status" value="1"/>
</dbReference>
<proteinExistence type="predicted"/>
<dbReference type="PANTHER" id="PTHR12864">
    <property type="entry name" value="RAN BINDING PROTEIN 9-RELATED"/>
    <property type="match status" value="1"/>
</dbReference>
<evidence type="ECO:0000313" key="4">
    <source>
        <dbReference type="Proteomes" id="UP000266673"/>
    </source>
</evidence>
<dbReference type="SMART" id="SM00028">
    <property type="entry name" value="TPR"/>
    <property type="match status" value="2"/>
</dbReference>
<dbReference type="AlphaFoldDB" id="A0A397VQU9"/>
<dbReference type="STRING" id="44941.A0A397VQU9"/>
<dbReference type="Gene3D" id="2.60.120.920">
    <property type="match status" value="1"/>
</dbReference>
<evidence type="ECO:0000313" key="3">
    <source>
        <dbReference type="EMBL" id="RIB23657.1"/>
    </source>
</evidence>
<dbReference type="InterPro" id="IPR003877">
    <property type="entry name" value="SPRY_dom"/>
</dbReference>
<dbReference type="InterPro" id="IPR013320">
    <property type="entry name" value="ConA-like_dom_sf"/>
</dbReference>
<evidence type="ECO:0000259" key="2">
    <source>
        <dbReference type="PROSITE" id="PS50188"/>
    </source>
</evidence>
<organism evidence="3 4">
    <name type="scientific">Gigaspora rosea</name>
    <dbReference type="NCBI Taxonomy" id="44941"/>
    <lineage>
        <taxon>Eukaryota</taxon>
        <taxon>Fungi</taxon>
        <taxon>Fungi incertae sedis</taxon>
        <taxon>Mucoromycota</taxon>
        <taxon>Glomeromycotina</taxon>
        <taxon>Glomeromycetes</taxon>
        <taxon>Diversisporales</taxon>
        <taxon>Gigasporaceae</taxon>
        <taxon>Gigaspora</taxon>
    </lineage>
</organism>
<dbReference type="Pfam" id="PF00515">
    <property type="entry name" value="TPR_1"/>
    <property type="match status" value="1"/>
</dbReference>
<keyword evidence="3" id="KW-0430">Lectin</keyword>
<accession>A0A397VQU9</accession>
<dbReference type="PROSITE" id="PS50188">
    <property type="entry name" value="B302_SPRY"/>
    <property type="match status" value="1"/>
</dbReference>
<dbReference type="OrthoDB" id="25503at2759"/>
<comment type="caution">
    <text evidence="3">The sequence shown here is derived from an EMBL/GenBank/DDBJ whole genome shotgun (WGS) entry which is preliminary data.</text>
</comment>
<dbReference type="Pfam" id="PF00622">
    <property type="entry name" value="SPRY"/>
    <property type="match status" value="1"/>
</dbReference>
<dbReference type="Proteomes" id="UP000266673">
    <property type="component" value="Unassembled WGS sequence"/>
</dbReference>
<dbReference type="SMART" id="SM00449">
    <property type="entry name" value="SPRY"/>
    <property type="match status" value="1"/>
</dbReference>
<feature type="domain" description="B30.2/SPRY" evidence="2">
    <location>
        <begin position="1"/>
        <end position="202"/>
    </location>
</feature>